<feature type="compositionally biased region" description="Polar residues" evidence="1">
    <location>
        <begin position="109"/>
        <end position="131"/>
    </location>
</feature>
<evidence type="ECO:0000313" key="2">
    <source>
        <dbReference type="EMBL" id="KAH0770911.1"/>
    </source>
</evidence>
<feature type="region of interest" description="Disordered" evidence="1">
    <location>
        <begin position="98"/>
        <end position="131"/>
    </location>
</feature>
<reference evidence="2 3" key="1">
    <citation type="journal article" date="2021" name="bioRxiv">
        <title>Chromosome-scale and haplotype-resolved genome assembly of a tetraploid potato cultivar.</title>
        <authorList>
            <person name="Sun H."/>
            <person name="Jiao W.-B."/>
            <person name="Krause K."/>
            <person name="Campoy J.A."/>
            <person name="Goel M."/>
            <person name="Folz-Donahue K."/>
            <person name="Kukat C."/>
            <person name="Huettel B."/>
            <person name="Schneeberger K."/>
        </authorList>
    </citation>
    <scope>NUCLEOTIDE SEQUENCE [LARGE SCALE GENOMIC DNA]</scope>
    <source>
        <strain evidence="2">SolTubOtavaFocal</strain>
        <tissue evidence="2">Leaves</tissue>
    </source>
</reference>
<feature type="region of interest" description="Disordered" evidence="1">
    <location>
        <begin position="1"/>
        <end position="51"/>
    </location>
</feature>
<organism evidence="2 3">
    <name type="scientific">Solanum tuberosum</name>
    <name type="common">Potato</name>
    <dbReference type="NCBI Taxonomy" id="4113"/>
    <lineage>
        <taxon>Eukaryota</taxon>
        <taxon>Viridiplantae</taxon>
        <taxon>Streptophyta</taxon>
        <taxon>Embryophyta</taxon>
        <taxon>Tracheophyta</taxon>
        <taxon>Spermatophyta</taxon>
        <taxon>Magnoliopsida</taxon>
        <taxon>eudicotyledons</taxon>
        <taxon>Gunneridae</taxon>
        <taxon>Pentapetalae</taxon>
        <taxon>asterids</taxon>
        <taxon>lamiids</taxon>
        <taxon>Solanales</taxon>
        <taxon>Solanaceae</taxon>
        <taxon>Solanoideae</taxon>
        <taxon>Solaneae</taxon>
        <taxon>Solanum</taxon>
    </lineage>
</organism>
<accession>A0ABQ7VS72</accession>
<gene>
    <name evidence="2" type="ORF">KY290_014892</name>
</gene>
<sequence>MASPAGSSNSASIRKMTAQVNNNNNTSIDTSSPNLMVENDVAPPPPPSARPLVTEIEMNTNPFYNYGEQVVLQRGWGLPPYVCKEVIKTPTGLRAIAVRRRRNEPNEGSCITSVGGPTSSTESVSNKKNQP</sequence>
<comment type="caution">
    <text evidence="2">The sequence shown here is derived from an EMBL/GenBank/DDBJ whole genome shotgun (WGS) entry which is preliminary data.</text>
</comment>
<feature type="compositionally biased region" description="Polar residues" evidence="1">
    <location>
        <begin position="1"/>
        <end position="12"/>
    </location>
</feature>
<proteinExistence type="predicted"/>
<dbReference type="EMBL" id="JAIVGD010000011">
    <property type="protein sequence ID" value="KAH0770911.1"/>
    <property type="molecule type" value="Genomic_DNA"/>
</dbReference>
<evidence type="ECO:0000256" key="1">
    <source>
        <dbReference type="SAM" id="MobiDB-lite"/>
    </source>
</evidence>
<dbReference type="Proteomes" id="UP000826656">
    <property type="component" value="Unassembled WGS sequence"/>
</dbReference>
<name>A0ABQ7VS72_SOLTU</name>
<protein>
    <submittedName>
        <fullName evidence="2">Uncharacterized protein</fullName>
    </submittedName>
</protein>
<keyword evidence="3" id="KW-1185">Reference proteome</keyword>
<evidence type="ECO:0000313" key="3">
    <source>
        <dbReference type="Proteomes" id="UP000826656"/>
    </source>
</evidence>